<dbReference type="PANTHER" id="PTHR47515:SF1">
    <property type="entry name" value="BLR2054 PROTEIN"/>
    <property type="match status" value="1"/>
</dbReference>
<accession>A0A840MV39</accession>
<comment type="caution">
    <text evidence="2">The sequence shown here is derived from an EMBL/GenBank/DDBJ whole genome shotgun (WGS) entry which is preliminary data.</text>
</comment>
<proteinExistence type="predicted"/>
<dbReference type="PANTHER" id="PTHR47515">
    <property type="entry name" value="LOW CALCIUM RESPONSE LOCUS PROTEIN T"/>
    <property type="match status" value="1"/>
</dbReference>
<keyword evidence="3" id="KW-1185">Reference proteome</keyword>
<dbReference type="EMBL" id="JACHHY010000028">
    <property type="protein sequence ID" value="MBB5020216.1"/>
    <property type="molecule type" value="Genomic_DNA"/>
</dbReference>
<dbReference type="Proteomes" id="UP000575898">
    <property type="component" value="Unassembled WGS sequence"/>
</dbReference>
<gene>
    <name evidence="2" type="ORF">HNQ59_003533</name>
</gene>
<sequence length="59" mass="6859">MRTSAFRYQPVTDRNAALKGKIIALAQRHRRYGAGMIYLKLRQAGEVVNHKRVDRLYAE</sequence>
<name>A0A840MV39_9PROT</name>
<dbReference type="Pfam" id="PF13276">
    <property type="entry name" value="HTH_21"/>
    <property type="match status" value="1"/>
</dbReference>
<reference evidence="2 3" key="1">
    <citation type="submission" date="2020-08" db="EMBL/GenBank/DDBJ databases">
        <title>Genomic Encyclopedia of Type Strains, Phase IV (KMG-IV): sequencing the most valuable type-strain genomes for metagenomic binning, comparative biology and taxonomic classification.</title>
        <authorList>
            <person name="Goeker M."/>
        </authorList>
    </citation>
    <scope>NUCLEOTIDE SEQUENCE [LARGE SCALE GENOMIC DNA]</scope>
    <source>
        <strain evidence="2 3">DSM 27165</strain>
    </source>
</reference>
<dbReference type="InterPro" id="IPR025948">
    <property type="entry name" value="HTH-like_dom"/>
</dbReference>
<organism evidence="2 3">
    <name type="scientific">Chitinivorax tropicus</name>
    <dbReference type="NCBI Taxonomy" id="714531"/>
    <lineage>
        <taxon>Bacteria</taxon>
        <taxon>Pseudomonadati</taxon>
        <taxon>Pseudomonadota</taxon>
        <taxon>Betaproteobacteria</taxon>
        <taxon>Chitinivorax</taxon>
    </lineage>
</organism>
<feature type="non-terminal residue" evidence="2">
    <location>
        <position position="59"/>
    </location>
</feature>
<evidence type="ECO:0000313" key="2">
    <source>
        <dbReference type="EMBL" id="MBB5020216.1"/>
    </source>
</evidence>
<evidence type="ECO:0000259" key="1">
    <source>
        <dbReference type="Pfam" id="PF13276"/>
    </source>
</evidence>
<dbReference type="AlphaFoldDB" id="A0A840MV39"/>
<feature type="domain" description="HTH-like" evidence="1">
    <location>
        <begin position="15"/>
        <end position="59"/>
    </location>
</feature>
<protein>
    <recommendedName>
        <fullName evidence="1">HTH-like domain-containing protein</fullName>
    </recommendedName>
</protein>
<evidence type="ECO:0000313" key="3">
    <source>
        <dbReference type="Proteomes" id="UP000575898"/>
    </source>
</evidence>